<keyword evidence="5" id="KW-0378">Hydrolase</keyword>
<gene>
    <name evidence="8" type="ORF">PN497_02300</name>
</gene>
<proteinExistence type="inferred from homology"/>
<comment type="caution">
    <text evidence="8">The sequence shown here is derived from an EMBL/GenBank/DDBJ whole genome shotgun (WGS) entry which is preliminary data.</text>
</comment>
<evidence type="ECO:0000256" key="4">
    <source>
        <dbReference type="ARBA" id="ARBA00022759"/>
    </source>
</evidence>
<sequence length="59" mass="6898">MKSISGKKLCKIVENKGWILKKITGSHHIYEKPDESKIISIPVQSRFKTWDFKINHEDS</sequence>
<evidence type="ECO:0000256" key="7">
    <source>
        <dbReference type="ARBA" id="ARBA00023016"/>
    </source>
</evidence>
<keyword evidence="6" id="KW-0694">RNA-binding</keyword>
<dbReference type="InterPro" id="IPR038570">
    <property type="entry name" value="HicA_sf"/>
</dbReference>
<name>A0ABT4ZLG3_9CYAN</name>
<accession>A0ABT4ZLG3</accession>
<evidence type="ECO:0000256" key="1">
    <source>
        <dbReference type="ARBA" id="ARBA00006620"/>
    </source>
</evidence>
<dbReference type="EMBL" id="JAQMTI010000028">
    <property type="protein sequence ID" value="MDB9440215.1"/>
    <property type="molecule type" value="Genomic_DNA"/>
</dbReference>
<dbReference type="Pfam" id="PF07927">
    <property type="entry name" value="HicA_toxin"/>
    <property type="match status" value="1"/>
</dbReference>
<evidence type="ECO:0000256" key="6">
    <source>
        <dbReference type="ARBA" id="ARBA00022884"/>
    </source>
</evidence>
<keyword evidence="4" id="KW-0255">Endonuclease</keyword>
<keyword evidence="2" id="KW-1277">Toxin-antitoxin system</keyword>
<reference evidence="8 9" key="1">
    <citation type="submission" date="2023-01" db="EMBL/GenBank/DDBJ databases">
        <title>Genomes from the Australian National Cyanobacteria Reference Collection.</title>
        <authorList>
            <person name="Willis A."/>
            <person name="Lee E.M.F."/>
        </authorList>
    </citation>
    <scope>NUCLEOTIDE SEQUENCE [LARGE SCALE GENOMIC DNA]</scope>
    <source>
        <strain evidence="8 9">CS-549</strain>
    </source>
</reference>
<evidence type="ECO:0000313" key="8">
    <source>
        <dbReference type="EMBL" id="MDB9440215.1"/>
    </source>
</evidence>
<dbReference type="Proteomes" id="UP001211711">
    <property type="component" value="Unassembled WGS sequence"/>
</dbReference>
<dbReference type="Gene3D" id="3.30.920.30">
    <property type="entry name" value="Hypothetical protein"/>
    <property type="match status" value="1"/>
</dbReference>
<dbReference type="SUPFAM" id="SSF54786">
    <property type="entry name" value="YcfA/nrd intein domain"/>
    <property type="match status" value="1"/>
</dbReference>
<evidence type="ECO:0000313" key="9">
    <source>
        <dbReference type="Proteomes" id="UP001211711"/>
    </source>
</evidence>
<organism evidence="8 9">
    <name type="scientific">Sphaerospermopsis kisseleviana CS-549</name>
    <dbReference type="NCBI Taxonomy" id="3021783"/>
    <lineage>
        <taxon>Bacteria</taxon>
        <taxon>Bacillati</taxon>
        <taxon>Cyanobacteriota</taxon>
        <taxon>Cyanophyceae</taxon>
        <taxon>Nostocales</taxon>
        <taxon>Aphanizomenonaceae</taxon>
        <taxon>Sphaerospermopsis</taxon>
        <taxon>Sphaerospermopsis kisseleviana</taxon>
    </lineage>
</organism>
<keyword evidence="3" id="KW-0540">Nuclease</keyword>
<evidence type="ECO:0000256" key="5">
    <source>
        <dbReference type="ARBA" id="ARBA00022801"/>
    </source>
</evidence>
<keyword evidence="9" id="KW-1185">Reference proteome</keyword>
<evidence type="ECO:0000256" key="3">
    <source>
        <dbReference type="ARBA" id="ARBA00022722"/>
    </source>
</evidence>
<keyword evidence="7" id="KW-0346">Stress response</keyword>
<comment type="similarity">
    <text evidence="1">Belongs to the HicA mRNA interferase family.</text>
</comment>
<protein>
    <submittedName>
        <fullName evidence="8">Type II toxin-antitoxin system HicA family toxin</fullName>
    </submittedName>
</protein>
<dbReference type="InterPro" id="IPR012933">
    <property type="entry name" value="HicA_mRNA_interferase"/>
</dbReference>
<evidence type="ECO:0000256" key="2">
    <source>
        <dbReference type="ARBA" id="ARBA00022649"/>
    </source>
</evidence>